<sequence>MKDIKNWDTSDESDDYDKSLQEITARYEKPLISLLLDIQESQVQQQNFFRFIRRLECFSLDRKQPQPMYRNKPQHKKRGKQTLVFRRRINALEDREFVAVSYPWEPSDDRENCKLKYKVQDRSGKHFYPSTLRDCVWDRTFNYMRARNVKLLWVDRQSIPQRGIFQENYVARKNMTLLIRHPPDLEIRKRESNIFGDVPGELCINSAEFCHQATRLCLALRMHGVKGIDQVVDTAGEYRLLLQSSDSMTAKIINDVERRDAEHALDRLPIIANCCQYSVRLHTQSQQAPSLSLATLAMCLLNGEILHNGPRESTSGLLSEMTILECLETFLFQGFCVPRGKPDLTFNKAAGLSTCASRERVSWPMVISGDSVRCSTRPHSLLAKYRRPRAKWAA</sequence>
<name>A0A9W8N3W5_9PEZI</name>
<dbReference type="Proteomes" id="UP001148614">
    <property type="component" value="Unassembled WGS sequence"/>
</dbReference>
<organism evidence="1 2">
    <name type="scientific">Xylaria arbuscula</name>
    <dbReference type="NCBI Taxonomy" id="114810"/>
    <lineage>
        <taxon>Eukaryota</taxon>
        <taxon>Fungi</taxon>
        <taxon>Dikarya</taxon>
        <taxon>Ascomycota</taxon>
        <taxon>Pezizomycotina</taxon>
        <taxon>Sordariomycetes</taxon>
        <taxon>Xylariomycetidae</taxon>
        <taxon>Xylariales</taxon>
        <taxon>Xylariaceae</taxon>
        <taxon>Xylaria</taxon>
    </lineage>
</organism>
<accession>A0A9W8N3W5</accession>
<keyword evidence="2" id="KW-1185">Reference proteome</keyword>
<dbReference type="VEuPathDB" id="FungiDB:F4678DRAFT_18303"/>
<evidence type="ECO:0000313" key="1">
    <source>
        <dbReference type="EMBL" id="KAJ3553454.1"/>
    </source>
</evidence>
<comment type="caution">
    <text evidence="1">The sequence shown here is derived from an EMBL/GenBank/DDBJ whole genome shotgun (WGS) entry which is preliminary data.</text>
</comment>
<evidence type="ECO:0000313" key="2">
    <source>
        <dbReference type="Proteomes" id="UP001148614"/>
    </source>
</evidence>
<proteinExistence type="predicted"/>
<reference evidence="1" key="1">
    <citation type="submission" date="2022-07" db="EMBL/GenBank/DDBJ databases">
        <title>Genome Sequence of Xylaria arbuscula.</title>
        <authorList>
            <person name="Buettner E."/>
        </authorList>
    </citation>
    <scope>NUCLEOTIDE SEQUENCE</scope>
    <source>
        <strain evidence="1">VT107</strain>
    </source>
</reference>
<dbReference type="EMBL" id="JANPWZ010003282">
    <property type="protein sequence ID" value="KAJ3553454.1"/>
    <property type="molecule type" value="Genomic_DNA"/>
</dbReference>
<protein>
    <submittedName>
        <fullName evidence="1">Uncharacterized protein</fullName>
    </submittedName>
</protein>
<gene>
    <name evidence="1" type="ORF">NPX13_g10883</name>
</gene>
<dbReference type="AlphaFoldDB" id="A0A9W8N3W5"/>